<dbReference type="Gramene" id="TraesJAG7B03G04062330.1">
    <property type="protein sequence ID" value="TraesJAG7B03G04062330.1"/>
    <property type="gene ID" value="TraesJAG7B03G04062330"/>
</dbReference>
<dbReference type="Gramene" id="TraesWEE_scaffold_018249_01G000100.1">
    <property type="protein sequence ID" value="TraesWEE_scaffold_018249_01G000100.1"/>
    <property type="gene ID" value="TraesWEE_scaffold_018249_01G000100"/>
</dbReference>
<dbReference type="Pfam" id="PF20241">
    <property type="entry name" value="DUF6598"/>
    <property type="match status" value="1"/>
</dbReference>
<dbReference type="PANTHER" id="PTHR33065:SF87">
    <property type="entry name" value="DUF6598 DOMAIN-CONTAINING PROTEIN"/>
    <property type="match status" value="1"/>
</dbReference>
<dbReference type="Gramene" id="TraesCLE_scaffold_105919_01G000100.1">
    <property type="protein sequence ID" value="TraesCLE_scaffold_105919_01G000100.1"/>
    <property type="gene ID" value="TraesCLE_scaffold_105919_01G000100"/>
</dbReference>
<gene>
    <name evidence="3" type="primary">LOC123162506</name>
</gene>
<evidence type="ECO:0000313" key="4">
    <source>
        <dbReference type="Proteomes" id="UP000019116"/>
    </source>
</evidence>
<feature type="compositionally biased region" description="Basic and acidic residues" evidence="1">
    <location>
        <begin position="52"/>
        <end position="69"/>
    </location>
</feature>
<keyword evidence="4" id="KW-1185">Reference proteome</keyword>
<dbReference type="EnsemblPlants" id="TraesCS7B02G089200.1">
    <property type="protein sequence ID" value="TraesCS7B02G089200.1"/>
    <property type="gene ID" value="TraesCS7B02G089200"/>
</dbReference>
<dbReference type="AlphaFoldDB" id="A0A3B6SFL0"/>
<evidence type="ECO:0000259" key="2">
    <source>
        <dbReference type="Pfam" id="PF20241"/>
    </source>
</evidence>
<feature type="region of interest" description="Disordered" evidence="1">
    <location>
        <begin position="49"/>
        <end position="69"/>
    </location>
</feature>
<dbReference type="Gramene" id="TraesSYM5B03G02922550.1">
    <property type="protein sequence ID" value="TraesSYM5B03G02922550.1"/>
    <property type="gene ID" value="TraesSYM5B03G02922550"/>
</dbReference>
<protein>
    <recommendedName>
        <fullName evidence="2">DUF6598 domain-containing protein</fullName>
    </recommendedName>
</protein>
<dbReference type="Gramene" id="TraesNOR7B03G04124760.1">
    <property type="protein sequence ID" value="TraesNOR7B03G04124760.1"/>
    <property type="gene ID" value="TraesNOR7B03G04124760"/>
</dbReference>
<dbReference type="Gramene" id="TraesLDM7B03G04083040.1">
    <property type="protein sequence ID" value="TraesLDM7B03G04083040.1"/>
    <property type="gene ID" value="TraesLDM7B03G04083040"/>
</dbReference>
<dbReference type="Gramene" id="TraesCAD_scaffold_018114_01G000100.1">
    <property type="protein sequence ID" value="TraesCAD_scaffold_018114_01G000100.1"/>
    <property type="gene ID" value="TraesCAD_scaffold_018114_01G000100"/>
</dbReference>
<dbReference type="InterPro" id="IPR046533">
    <property type="entry name" value="DUF6598"/>
</dbReference>
<reference evidence="3" key="2">
    <citation type="submission" date="2018-10" db="UniProtKB">
        <authorList>
            <consortium name="EnsemblPlants"/>
        </authorList>
    </citation>
    <scope>IDENTIFICATION</scope>
</reference>
<dbReference type="Proteomes" id="UP000019116">
    <property type="component" value="Chromosome 7B"/>
</dbReference>
<dbReference type="PANTHER" id="PTHR33065">
    <property type="entry name" value="OS07G0486400 PROTEIN"/>
    <property type="match status" value="1"/>
</dbReference>
<evidence type="ECO:0000256" key="1">
    <source>
        <dbReference type="SAM" id="MobiDB-lite"/>
    </source>
</evidence>
<feature type="domain" description="DUF6598" evidence="2">
    <location>
        <begin position="154"/>
        <end position="390"/>
    </location>
</feature>
<feature type="region of interest" description="Disordered" evidence="1">
    <location>
        <begin position="1"/>
        <end position="22"/>
    </location>
</feature>
<dbReference type="GeneID" id="123162506"/>
<dbReference type="RefSeq" id="XP_044436224.1">
    <property type="nucleotide sequence ID" value="XM_044580289.1"/>
</dbReference>
<dbReference type="OrthoDB" id="668126at2759"/>
<dbReference type="Gramene" id="TraesJUL7B03G04117580.1">
    <property type="protein sequence ID" value="TraesJUL7B03G04117580.1"/>
    <property type="gene ID" value="TraesJUL7B03G04117580"/>
</dbReference>
<dbReference type="Gramene" id="TraesARI5B03G02936060.1">
    <property type="protein sequence ID" value="TraesARI5B03G02936060.1"/>
    <property type="gene ID" value="TraesARI5B03G02936060"/>
</dbReference>
<dbReference type="Gramene" id="TraesROB_scaffold_102704_01G000100.1">
    <property type="protein sequence ID" value="TraesROB_scaffold_102704_01G000100.1"/>
    <property type="gene ID" value="TraesROB_scaffold_102704_01G000100"/>
</dbReference>
<proteinExistence type="predicted"/>
<evidence type="ECO:0000313" key="3">
    <source>
        <dbReference type="EnsemblPlants" id="TraesCS7B02G089200.1"/>
    </source>
</evidence>
<sequence length="398" mass="43664">MATAKRSKAKAAKAKAAEAAKTARANAYEAERAADADAVRAAKIAKRKAREAKKAATTDTAKAKEAEEAARTAKFMAEEAAKAKEAADEARRLEDKETEWAQCEEELFASRFRRFWNKFYACRGRGVTFHQTTSIPAMRYTSPASRDSPDAMDTLQFKSVKIASIKECLHWPLQVFGIVAARDILDNKRNIIFHRPRNSCQTITEEDPYLALTGPSRAIAVSIDPSYIEVSLKVKGPTKAEDKDLSDLVVTYKSAYCLTGVYPSRLSTLKLEFSHVSFSVEATICIKLTGGSWPIGFQSVFTAGTSTDDVLVKLLDSGHDGLPVDANGVTKLSRRVVSVGLEKFLKVCLMAISINEKQVVESSEATFKPERADISLINLSLGFCSMEVAVAWSCFCDE</sequence>
<reference evidence="3" key="1">
    <citation type="submission" date="2018-08" db="EMBL/GenBank/DDBJ databases">
        <authorList>
            <person name="Rossello M."/>
        </authorList>
    </citation>
    <scope>NUCLEOTIDE SEQUENCE [LARGE SCALE GENOMIC DNA]</scope>
    <source>
        <strain evidence="3">cv. Chinese Spring</strain>
    </source>
</reference>
<dbReference type="Gramene" id="TraesMAC7B03G04074820.1">
    <property type="protein sequence ID" value="TraesMAC7B03G04074820.1"/>
    <property type="gene ID" value="TraesMAC7B03G04074820"/>
</dbReference>
<dbReference type="SMR" id="A0A3B6SFL0"/>
<organism evidence="3">
    <name type="scientific">Triticum aestivum</name>
    <name type="common">Wheat</name>
    <dbReference type="NCBI Taxonomy" id="4565"/>
    <lineage>
        <taxon>Eukaryota</taxon>
        <taxon>Viridiplantae</taxon>
        <taxon>Streptophyta</taxon>
        <taxon>Embryophyta</taxon>
        <taxon>Tracheophyta</taxon>
        <taxon>Spermatophyta</taxon>
        <taxon>Magnoliopsida</taxon>
        <taxon>Liliopsida</taxon>
        <taxon>Poales</taxon>
        <taxon>Poaceae</taxon>
        <taxon>BOP clade</taxon>
        <taxon>Pooideae</taxon>
        <taxon>Triticodae</taxon>
        <taxon>Triticeae</taxon>
        <taxon>Triticinae</taxon>
        <taxon>Triticum</taxon>
    </lineage>
</organism>
<accession>A0A3B6SFL0</accession>
<dbReference type="OMA" id="SEWILIN"/>
<name>A0A3B6SFL0_WHEAT</name>
<dbReference type="Gramene" id="TraesSTA7B03G04075210.1">
    <property type="protein sequence ID" value="TraesSTA7B03G04075210.1"/>
    <property type="gene ID" value="TraesSTA7B03G04075210"/>
</dbReference>
<dbReference type="Gramene" id="TraesCS7B02G089200.1">
    <property type="protein sequence ID" value="TraesCS7B02G089200.1"/>
    <property type="gene ID" value="TraesCS7B02G089200"/>
</dbReference>
<feature type="compositionally biased region" description="Basic residues" evidence="1">
    <location>
        <begin position="1"/>
        <end position="13"/>
    </location>
</feature>
<dbReference type="Gramene" id="TraesCS7B03G0238000.1">
    <property type="protein sequence ID" value="TraesCS7B03G0238000.1.CDS"/>
    <property type="gene ID" value="TraesCS7B03G0238000"/>
</dbReference>